<sequence length="113" mass="13168">MIQATQERLEVIEINGLLNFRLREPTVIPPLTPYKTRVWIEGRLDGITDQYKLAAWQAWHMAAFSRTKKLPDLEKLMRKIGGEKPKQQSPKQMLKMAEMITGMMDGEDKRVKK</sequence>
<gene>
    <name evidence="1" type="ORF">S01H4_59209</name>
</gene>
<evidence type="ECO:0000313" key="1">
    <source>
        <dbReference type="EMBL" id="GAH06867.1"/>
    </source>
</evidence>
<reference evidence="1" key="1">
    <citation type="journal article" date="2014" name="Front. Microbiol.">
        <title>High frequency of phylogenetically diverse reductive dehalogenase-homologous genes in deep subseafloor sedimentary metagenomes.</title>
        <authorList>
            <person name="Kawai M."/>
            <person name="Futagami T."/>
            <person name="Toyoda A."/>
            <person name="Takaki Y."/>
            <person name="Nishi S."/>
            <person name="Hori S."/>
            <person name="Arai W."/>
            <person name="Tsubouchi T."/>
            <person name="Morono Y."/>
            <person name="Uchiyama I."/>
            <person name="Ito T."/>
            <person name="Fujiyama A."/>
            <person name="Inagaki F."/>
            <person name="Takami H."/>
        </authorList>
    </citation>
    <scope>NUCLEOTIDE SEQUENCE</scope>
    <source>
        <strain evidence="1">Expedition CK06-06</strain>
    </source>
</reference>
<protein>
    <submittedName>
        <fullName evidence="1">Uncharacterized protein</fullName>
    </submittedName>
</protein>
<dbReference type="AlphaFoldDB" id="X1CGT9"/>
<accession>X1CGT9</accession>
<dbReference type="EMBL" id="BART01034692">
    <property type="protein sequence ID" value="GAH06867.1"/>
    <property type="molecule type" value="Genomic_DNA"/>
</dbReference>
<name>X1CGT9_9ZZZZ</name>
<organism evidence="1">
    <name type="scientific">marine sediment metagenome</name>
    <dbReference type="NCBI Taxonomy" id="412755"/>
    <lineage>
        <taxon>unclassified sequences</taxon>
        <taxon>metagenomes</taxon>
        <taxon>ecological metagenomes</taxon>
    </lineage>
</organism>
<comment type="caution">
    <text evidence="1">The sequence shown here is derived from an EMBL/GenBank/DDBJ whole genome shotgun (WGS) entry which is preliminary data.</text>
</comment>
<proteinExistence type="predicted"/>